<reference evidence="4 5" key="1">
    <citation type="submission" date="2017-12" db="EMBL/GenBank/DDBJ databases">
        <authorList>
            <person name="Paulsen S."/>
            <person name="Gram L.K."/>
        </authorList>
    </citation>
    <scope>NUCLEOTIDE SEQUENCE [LARGE SCALE GENOMIC DNA]</scope>
    <source>
        <strain evidence="4 5">S2897</strain>
    </source>
</reference>
<dbReference type="InterPro" id="IPR032389">
    <property type="entry name" value="GspB_C"/>
</dbReference>
<organism evidence="4 5">
    <name type="scientific">Pseudoalteromonas ruthenica</name>
    <dbReference type="NCBI Taxonomy" id="151081"/>
    <lineage>
        <taxon>Bacteria</taxon>
        <taxon>Pseudomonadati</taxon>
        <taxon>Pseudomonadota</taxon>
        <taxon>Gammaproteobacteria</taxon>
        <taxon>Alteromonadales</taxon>
        <taxon>Pseudoalteromonadaceae</taxon>
        <taxon>Pseudoalteromonas</taxon>
    </lineage>
</organism>
<evidence type="ECO:0000313" key="5">
    <source>
        <dbReference type="Proteomes" id="UP000305874"/>
    </source>
</evidence>
<dbReference type="GO" id="GO:0015627">
    <property type="term" value="C:type II protein secretion system complex"/>
    <property type="evidence" value="ECO:0007669"/>
    <property type="project" value="InterPro"/>
</dbReference>
<gene>
    <name evidence="4" type="ORF">CWC05_00665</name>
</gene>
<reference evidence="5" key="2">
    <citation type="submission" date="2019-06" db="EMBL/GenBank/DDBJ databases">
        <title>Co-occurence of chitin degradation, pigmentation and bioactivity in marine Pseudoalteromonas.</title>
        <authorList>
            <person name="Sonnenschein E.C."/>
            <person name="Bech P.K."/>
        </authorList>
    </citation>
    <scope>NUCLEOTIDE SEQUENCE [LARGE SCALE GENOMIC DNA]</scope>
    <source>
        <strain evidence="5">S2897</strain>
    </source>
</reference>
<proteinExistence type="predicted"/>
<dbReference type="Pfam" id="PF16537">
    <property type="entry name" value="T2SSB"/>
    <property type="match status" value="1"/>
</dbReference>
<evidence type="ECO:0000259" key="3">
    <source>
        <dbReference type="Pfam" id="PF16537"/>
    </source>
</evidence>
<sequence length="337" mass="37476">MSLLLDALKQSQNPGAQLPGEGLEQQQALRFYRRLTWSLLLVVIVLITLAIGYFVGKQWQLHTQPQEHPSKQAKAATESPAKRLDATEQASTTASDSEANVATSPGQVNMQALQMPGQVNPYQQMVPVYVMPQMAQPYSAPGAYMQWVPTQANTAMQMQPHYQANMNTQAANQGQYRVVGQPMAQTHAYPQSKQMNNAYNNGLSNQNDSGAERTYEQQNDAQLAGVSDDLKRAFADAVAATENMETDDSVTTASRASSMADPIELLPETIQNRIPKLVYQAHIYATEQSKRWIKINGYELYEGDSVGRLRVVEITPEQSILSIDNYEFSLEAMQDWP</sequence>
<dbReference type="Proteomes" id="UP000305874">
    <property type="component" value="Unassembled WGS sequence"/>
</dbReference>
<keyword evidence="2" id="KW-0812">Transmembrane</keyword>
<feature type="compositionally biased region" description="Polar residues" evidence="1">
    <location>
        <begin position="88"/>
        <end position="103"/>
    </location>
</feature>
<feature type="transmembrane region" description="Helical" evidence="2">
    <location>
        <begin position="35"/>
        <end position="56"/>
    </location>
</feature>
<dbReference type="EMBL" id="PNCG01000001">
    <property type="protein sequence ID" value="TMP88897.1"/>
    <property type="molecule type" value="Genomic_DNA"/>
</dbReference>
<evidence type="ECO:0000256" key="1">
    <source>
        <dbReference type="SAM" id="MobiDB-lite"/>
    </source>
</evidence>
<protein>
    <recommendedName>
        <fullName evidence="3">Type II secretion system protein GspB C-terminal domain-containing protein</fullName>
    </recommendedName>
</protein>
<dbReference type="AlphaFoldDB" id="A0A5S3ZB36"/>
<accession>A0A5S3ZB36</accession>
<feature type="region of interest" description="Disordered" evidence="1">
    <location>
        <begin position="64"/>
        <end position="103"/>
    </location>
</feature>
<dbReference type="RefSeq" id="WP_138547067.1">
    <property type="nucleotide sequence ID" value="NZ_PNCG01000001.1"/>
</dbReference>
<keyword evidence="2" id="KW-1133">Transmembrane helix</keyword>
<feature type="domain" description="Type II secretion system protein GspB C-terminal" evidence="3">
    <location>
        <begin position="274"/>
        <end position="332"/>
    </location>
</feature>
<comment type="caution">
    <text evidence="4">The sequence shown here is derived from an EMBL/GenBank/DDBJ whole genome shotgun (WGS) entry which is preliminary data.</text>
</comment>
<keyword evidence="2" id="KW-0472">Membrane</keyword>
<name>A0A5S3ZB36_9GAMM</name>
<evidence type="ECO:0000256" key="2">
    <source>
        <dbReference type="SAM" id="Phobius"/>
    </source>
</evidence>
<evidence type="ECO:0000313" key="4">
    <source>
        <dbReference type="EMBL" id="TMP88897.1"/>
    </source>
</evidence>